<evidence type="ECO:0000256" key="8">
    <source>
        <dbReference type="ARBA" id="ARBA00023014"/>
    </source>
</evidence>
<evidence type="ECO:0000256" key="1">
    <source>
        <dbReference type="ARBA" id="ARBA00022485"/>
    </source>
</evidence>
<dbReference type="InterPro" id="IPR002792">
    <property type="entry name" value="TRAM_dom"/>
</dbReference>
<dbReference type="Gene3D" id="2.40.50.1070">
    <property type="match status" value="1"/>
</dbReference>
<comment type="catalytic activity">
    <reaction evidence="9">
        <text>uridine(1939) in 23S rRNA + S-adenosyl-L-methionine = 5-methyluridine(1939) in 23S rRNA + S-adenosyl-L-homocysteine + H(+)</text>
        <dbReference type="Rhea" id="RHEA:42908"/>
        <dbReference type="Rhea" id="RHEA-COMP:10278"/>
        <dbReference type="Rhea" id="RHEA-COMP:10279"/>
        <dbReference type="ChEBI" id="CHEBI:15378"/>
        <dbReference type="ChEBI" id="CHEBI:57856"/>
        <dbReference type="ChEBI" id="CHEBI:59789"/>
        <dbReference type="ChEBI" id="CHEBI:65315"/>
        <dbReference type="ChEBI" id="CHEBI:74447"/>
        <dbReference type="EC" id="2.1.1.190"/>
    </reaction>
</comment>
<dbReference type="PROSITE" id="PS01230">
    <property type="entry name" value="TRMA_1"/>
    <property type="match status" value="1"/>
</dbReference>
<dbReference type="PROSITE" id="PS51687">
    <property type="entry name" value="SAM_MT_RNA_M5U"/>
    <property type="match status" value="1"/>
</dbReference>
<evidence type="ECO:0000256" key="3">
    <source>
        <dbReference type="ARBA" id="ARBA00022603"/>
    </source>
</evidence>
<evidence type="ECO:0000256" key="9">
    <source>
        <dbReference type="HAMAP-Rule" id="MF_01010"/>
    </source>
</evidence>
<dbReference type="InterPro" id="IPR012340">
    <property type="entry name" value="NA-bd_OB-fold"/>
</dbReference>
<feature type="domain" description="TRAM" evidence="12">
    <location>
        <begin position="6"/>
        <end position="64"/>
    </location>
</feature>
<dbReference type="Gene3D" id="3.40.50.150">
    <property type="entry name" value="Vaccinia Virus protein VP39"/>
    <property type="match status" value="1"/>
</dbReference>
<evidence type="ECO:0000256" key="11">
    <source>
        <dbReference type="PROSITE-ProRule" id="PRU10015"/>
    </source>
</evidence>
<protein>
    <recommendedName>
        <fullName evidence="9">23S rRNA (uracil(1939)-C(5))-methyltransferase RlmD</fullName>
        <ecNumber evidence="9">2.1.1.190</ecNumber>
    </recommendedName>
    <alternativeName>
        <fullName evidence="9">23S rRNA(m5U1939)-methyltransferase</fullName>
    </alternativeName>
</protein>
<reference evidence="14" key="1">
    <citation type="journal article" date="2019" name="Int. J. Syst. Evol. Microbiol.">
        <title>The Global Catalogue of Microorganisms (GCM) 10K type strain sequencing project: providing services to taxonomists for standard genome sequencing and annotation.</title>
        <authorList>
            <consortium name="The Broad Institute Genomics Platform"/>
            <consortium name="The Broad Institute Genome Sequencing Center for Infectious Disease"/>
            <person name="Wu L."/>
            <person name="Ma J."/>
        </authorList>
    </citation>
    <scope>NUCLEOTIDE SEQUENCE [LARGE SCALE GENOMIC DNA]</scope>
    <source>
        <strain evidence="14">CCUG 59858</strain>
    </source>
</reference>
<dbReference type="CDD" id="cd02440">
    <property type="entry name" value="AdoMet_MTases"/>
    <property type="match status" value="1"/>
</dbReference>
<dbReference type="Proteomes" id="UP001595758">
    <property type="component" value="Unassembled WGS sequence"/>
</dbReference>
<feature type="binding site" evidence="9">
    <location>
        <position position="86"/>
    </location>
    <ligand>
        <name>[4Fe-4S] cluster</name>
        <dbReference type="ChEBI" id="CHEBI:49883"/>
    </ligand>
</feature>
<keyword evidence="6 9" id="KW-0479">Metal-binding</keyword>
<feature type="binding site" evidence="9">
    <location>
        <position position="77"/>
    </location>
    <ligand>
        <name>[4Fe-4S] cluster</name>
        <dbReference type="ChEBI" id="CHEBI:49883"/>
    </ligand>
</feature>
<keyword evidence="7 9" id="KW-0408">Iron</keyword>
<feature type="binding site" evidence="9">
    <location>
        <position position="83"/>
    </location>
    <ligand>
        <name>[4Fe-4S] cluster</name>
        <dbReference type="ChEBI" id="CHEBI:49883"/>
    </ligand>
</feature>
<evidence type="ECO:0000256" key="7">
    <source>
        <dbReference type="ARBA" id="ARBA00023004"/>
    </source>
</evidence>
<dbReference type="GO" id="GO:0032259">
    <property type="term" value="P:methylation"/>
    <property type="evidence" value="ECO:0007669"/>
    <property type="project" value="UniProtKB-KW"/>
</dbReference>
<evidence type="ECO:0000313" key="14">
    <source>
        <dbReference type="Proteomes" id="UP001595758"/>
    </source>
</evidence>
<evidence type="ECO:0000313" key="13">
    <source>
        <dbReference type="EMBL" id="MFC3907686.1"/>
    </source>
</evidence>
<keyword evidence="1 9" id="KW-0004">4Fe-4S</keyword>
<dbReference type="PANTHER" id="PTHR11061:SF49">
    <property type="entry name" value="23S RRNA (URACIL(1939)-C(5))-METHYLTRANSFERASE RLMD"/>
    <property type="match status" value="1"/>
</dbReference>
<dbReference type="InterPro" id="IPR001566">
    <property type="entry name" value="23S_rRNA_MeTrfase_RlmD"/>
</dbReference>
<dbReference type="InterPro" id="IPR030391">
    <property type="entry name" value="MeTrfase_TrmA_CS"/>
</dbReference>
<evidence type="ECO:0000256" key="6">
    <source>
        <dbReference type="ARBA" id="ARBA00022723"/>
    </source>
</evidence>
<dbReference type="SUPFAM" id="SSF53335">
    <property type="entry name" value="S-adenosyl-L-methionine-dependent methyltransferases"/>
    <property type="match status" value="1"/>
</dbReference>
<dbReference type="Pfam" id="PF05958">
    <property type="entry name" value="tRNA_U5-meth_tr"/>
    <property type="match status" value="1"/>
</dbReference>
<dbReference type="PROSITE" id="PS01231">
    <property type="entry name" value="TRMA_2"/>
    <property type="match status" value="1"/>
</dbReference>
<feature type="binding site" evidence="9 10">
    <location>
        <position position="326"/>
    </location>
    <ligand>
        <name>S-adenosyl-L-methionine</name>
        <dbReference type="ChEBI" id="CHEBI:59789"/>
    </ligand>
</feature>
<dbReference type="InterPro" id="IPR010280">
    <property type="entry name" value="U5_MeTrfase_fam"/>
</dbReference>
<comment type="similarity">
    <text evidence="9">Belongs to the class I-like SAM-binding methyltransferase superfamily. RNA M5U methyltransferase family. RlmD subfamily.</text>
</comment>
<comment type="function">
    <text evidence="9">Catalyzes the formation of 5-methyl-uridine at position 1939 (m5U1939) in 23S rRNA.</text>
</comment>
<dbReference type="EC" id="2.1.1.190" evidence="9"/>
<feature type="active site" evidence="11">
    <location>
        <position position="400"/>
    </location>
</feature>
<feature type="binding site" evidence="9 10">
    <location>
        <position position="276"/>
    </location>
    <ligand>
        <name>S-adenosyl-L-methionine</name>
        <dbReference type="ChEBI" id="CHEBI:59789"/>
    </ligand>
</feature>
<gene>
    <name evidence="9 13" type="primary">rlmD</name>
    <name evidence="13" type="ORF">ACFORL_01150</name>
</gene>
<keyword evidence="3 9" id="KW-0489">Methyltransferase</keyword>
<feature type="binding site" evidence="9">
    <location>
        <position position="353"/>
    </location>
    <ligand>
        <name>S-adenosyl-L-methionine</name>
        <dbReference type="ChEBI" id="CHEBI:59789"/>
    </ligand>
</feature>
<comment type="caution">
    <text evidence="13">The sequence shown here is derived from an EMBL/GenBank/DDBJ whole genome shotgun (WGS) entry which is preliminary data.</text>
</comment>
<dbReference type="GO" id="GO:0008168">
    <property type="term" value="F:methyltransferase activity"/>
    <property type="evidence" value="ECO:0007669"/>
    <property type="project" value="UniProtKB-KW"/>
</dbReference>
<accession>A0ABV8CBS3</accession>
<evidence type="ECO:0000256" key="10">
    <source>
        <dbReference type="PROSITE-ProRule" id="PRU01024"/>
    </source>
</evidence>
<organism evidence="13 14">
    <name type="scientific">Legionella dresdenensis</name>
    <dbReference type="NCBI Taxonomy" id="450200"/>
    <lineage>
        <taxon>Bacteria</taxon>
        <taxon>Pseudomonadati</taxon>
        <taxon>Pseudomonadota</taxon>
        <taxon>Gammaproteobacteria</taxon>
        <taxon>Legionellales</taxon>
        <taxon>Legionellaceae</taxon>
        <taxon>Legionella</taxon>
    </lineage>
</organism>
<evidence type="ECO:0000256" key="5">
    <source>
        <dbReference type="ARBA" id="ARBA00022691"/>
    </source>
</evidence>
<evidence type="ECO:0000259" key="12">
    <source>
        <dbReference type="PROSITE" id="PS50926"/>
    </source>
</evidence>
<sequence>MTRRRKKLPLTTIQAEIERFSHDGRGIARINGKTTFVQGALPGETVTFQYTEVKRDYDEGRVITVDTASPQRAEPRCPHYALCGGCSLQHLAESEQIHEKQALLLDLLLRVGKTAPEEVLPPLTSTTWNYRNKARLSTRYVEKKNSTLIGFREKINPRYITEINQCPVLNKKVDDQIISLRALIDSFQKPAIIAQIEVSAGDEEVALIFRNLENLTTADEDKLREFGRQSGFIIYLQPKGPDSVTLFYPDNADNYLNYALPDHGIQFKFHPTDFTQVNPGLNRAMVNQAIALMDLQPDDVVLDLFCGLGNFSLPMARHCAKVTGIEGSETMVARARMNAGLNGLDNTEFFCANLDEVNALANIVNGRVDKLLIDPPRSGALEIVKQINKLKPARLVYVSCNPATLARDADILVNHHGYRLAAAGVMDMFPHTAHVESIALFEQG</sequence>
<evidence type="ECO:0000256" key="2">
    <source>
        <dbReference type="ARBA" id="ARBA00022552"/>
    </source>
</evidence>
<dbReference type="InterPro" id="IPR030390">
    <property type="entry name" value="MeTrfase_TrmA_AS"/>
</dbReference>
<proteinExistence type="inferred from homology"/>
<keyword evidence="5 9" id="KW-0949">S-adenosyl-L-methionine</keyword>
<dbReference type="PANTHER" id="PTHR11061">
    <property type="entry name" value="RNA M5U METHYLTRANSFERASE"/>
    <property type="match status" value="1"/>
</dbReference>
<dbReference type="HAMAP" id="MF_01010">
    <property type="entry name" value="23SrRNA_methyltr_RlmD"/>
    <property type="match status" value="1"/>
</dbReference>
<keyword evidence="14" id="KW-1185">Reference proteome</keyword>
<feature type="binding site" evidence="9">
    <location>
        <position position="310"/>
    </location>
    <ligand>
        <name>S-adenosyl-L-methionine</name>
        <dbReference type="ChEBI" id="CHEBI:59789"/>
    </ligand>
</feature>
<feature type="binding site" evidence="9 10">
    <location>
        <position position="374"/>
    </location>
    <ligand>
        <name>S-adenosyl-L-methionine</name>
        <dbReference type="ChEBI" id="CHEBI:59789"/>
    </ligand>
</feature>
<dbReference type="PROSITE" id="PS50926">
    <property type="entry name" value="TRAM"/>
    <property type="match status" value="1"/>
</dbReference>
<dbReference type="NCBIfam" id="TIGR00479">
    <property type="entry name" value="rumA"/>
    <property type="match status" value="1"/>
</dbReference>
<feature type="active site" description="Nucleophile" evidence="9 10">
    <location>
        <position position="400"/>
    </location>
</feature>
<dbReference type="InterPro" id="IPR029063">
    <property type="entry name" value="SAM-dependent_MTases_sf"/>
</dbReference>
<dbReference type="SUPFAM" id="SSF50249">
    <property type="entry name" value="Nucleic acid-binding proteins"/>
    <property type="match status" value="1"/>
</dbReference>
<feature type="binding site" evidence="9 10">
    <location>
        <position position="305"/>
    </location>
    <ligand>
        <name>S-adenosyl-L-methionine</name>
        <dbReference type="ChEBI" id="CHEBI:59789"/>
    </ligand>
</feature>
<keyword evidence="4 9" id="KW-0808">Transferase</keyword>
<dbReference type="Gene3D" id="2.40.50.140">
    <property type="entry name" value="Nucleic acid-binding proteins"/>
    <property type="match status" value="1"/>
</dbReference>
<keyword evidence="8 9" id="KW-0411">Iron-sulfur</keyword>
<name>A0ABV8CBS3_9GAMM</name>
<dbReference type="RefSeq" id="WP_382340272.1">
    <property type="nucleotide sequence ID" value="NZ_JBHSAB010000001.1"/>
</dbReference>
<dbReference type="EMBL" id="JBHSAB010000001">
    <property type="protein sequence ID" value="MFC3907686.1"/>
    <property type="molecule type" value="Genomic_DNA"/>
</dbReference>
<feature type="binding site" evidence="9">
    <location>
        <position position="166"/>
    </location>
    <ligand>
        <name>[4Fe-4S] cluster</name>
        <dbReference type="ChEBI" id="CHEBI:49883"/>
    </ligand>
</feature>
<dbReference type="Pfam" id="PF01938">
    <property type="entry name" value="TRAM"/>
    <property type="match status" value="1"/>
</dbReference>
<evidence type="ECO:0000256" key="4">
    <source>
        <dbReference type="ARBA" id="ARBA00022679"/>
    </source>
</evidence>
<dbReference type="NCBIfam" id="NF009639">
    <property type="entry name" value="PRK13168.1"/>
    <property type="match status" value="1"/>
</dbReference>
<keyword evidence="2 9" id="KW-0698">rRNA processing</keyword>